<keyword evidence="4" id="KW-0862">Zinc</keyword>
<dbReference type="GO" id="GO:0005829">
    <property type="term" value="C:cytosol"/>
    <property type="evidence" value="ECO:0007669"/>
    <property type="project" value="TreeGrafter"/>
</dbReference>
<feature type="domain" description="Amidohydrolase-related" evidence="5">
    <location>
        <begin position="59"/>
        <end position="436"/>
    </location>
</feature>
<dbReference type="NCBIfam" id="NF006681">
    <property type="entry name" value="PRK09229.1-2"/>
    <property type="match status" value="1"/>
</dbReference>
<dbReference type="AlphaFoldDB" id="A0A455T8L1"/>
<dbReference type="SUPFAM" id="SSF51556">
    <property type="entry name" value="Metallo-dependent hydrolases"/>
    <property type="match status" value="1"/>
</dbReference>
<dbReference type="InterPro" id="IPR011059">
    <property type="entry name" value="Metal-dep_hydrolase_composite"/>
</dbReference>
<evidence type="ECO:0000256" key="1">
    <source>
        <dbReference type="ARBA" id="ARBA00001947"/>
    </source>
</evidence>
<comment type="cofactor">
    <cofactor evidence="1">
        <name>Zn(2+)</name>
        <dbReference type="ChEBI" id="CHEBI:29105"/>
    </cofactor>
</comment>
<evidence type="ECO:0000256" key="2">
    <source>
        <dbReference type="ARBA" id="ARBA00022723"/>
    </source>
</evidence>
<proteinExistence type="predicted"/>
<dbReference type="GO" id="GO:0019239">
    <property type="term" value="F:deaminase activity"/>
    <property type="evidence" value="ECO:0007669"/>
    <property type="project" value="TreeGrafter"/>
</dbReference>
<reference evidence="6" key="1">
    <citation type="submission" date="2018-12" db="EMBL/GenBank/DDBJ databases">
        <title>Novel natural products biosynthetic potential of the class Ktedonobacteria.</title>
        <authorList>
            <person name="Zheng Y."/>
            <person name="Saitou A."/>
            <person name="Wang C.M."/>
            <person name="Toyoda A."/>
            <person name="Minakuchi Y."/>
            <person name="Sekiguchi Y."/>
            <person name="Ueda K."/>
            <person name="Takano H."/>
            <person name="Sakai Y."/>
            <person name="Yokota A."/>
            <person name="Yabe S."/>
        </authorList>
    </citation>
    <scope>NUCLEOTIDE SEQUENCE</scope>
    <source>
        <strain evidence="6">A3-2</strain>
    </source>
</reference>
<protein>
    <submittedName>
        <fullName evidence="6">Formimidoylglutamate deiminase</fullName>
    </submittedName>
</protein>
<dbReference type="PANTHER" id="PTHR11271:SF48">
    <property type="entry name" value="AMIDOHYDROLASE-RELATED DOMAIN-CONTAINING PROTEIN"/>
    <property type="match status" value="1"/>
</dbReference>
<dbReference type="NCBIfam" id="TIGR02022">
    <property type="entry name" value="hutF"/>
    <property type="match status" value="1"/>
</dbReference>
<dbReference type="InterPro" id="IPR051607">
    <property type="entry name" value="Metallo-dep_hydrolases"/>
</dbReference>
<dbReference type="InterPro" id="IPR032466">
    <property type="entry name" value="Metal_Hydrolase"/>
</dbReference>
<keyword evidence="3" id="KW-0378">Hydrolase</keyword>
<dbReference type="SUPFAM" id="SSF51338">
    <property type="entry name" value="Composite domain of metallo-dependent hydrolases"/>
    <property type="match status" value="1"/>
</dbReference>
<dbReference type="Pfam" id="PF01979">
    <property type="entry name" value="Amidohydro_1"/>
    <property type="match status" value="1"/>
</dbReference>
<evidence type="ECO:0000259" key="5">
    <source>
        <dbReference type="Pfam" id="PF01979"/>
    </source>
</evidence>
<dbReference type="InterPro" id="IPR006680">
    <property type="entry name" value="Amidohydro-rel"/>
</dbReference>
<dbReference type="InterPro" id="IPR010252">
    <property type="entry name" value="HutF"/>
</dbReference>
<evidence type="ECO:0000256" key="3">
    <source>
        <dbReference type="ARBA" id="ARBA00022801"/>
    </source>
</evidence>
<dbReference type="Gene3D" id="2.30.40.10">
    <property type="entry name" value="Urease, subunit C, domain 1"/>
    <property type="match status" value="1"/>
</dbReference>
<sequence>MRYLRPDYIYTPRGWQRDRLLTIDENGRIAELLSQTEVEARGLRAEAEAAREPLRGKALLPGFVNVHSHVFQRALRGQAQRPVSGHDTFWSWRQAMYAEAQRLDPERLYRLARATYREMLAAGYTTVGEFHYVHHQPDGRPYASPNLMAEALLQAAREVGIRLVILVAAYARNDFGQPALKEQLRFCDPSVAAYLERVEALRELGVPLGLAPHSVRAVPADWLRAIAAYSRQHRLPLHIHADEQPAEIESCLAACGCRPLVLLERCEVLGPQTTIVHATHADQAELDLLASSRATVCLCPTTEGDLGDGIPPYRELLTRQIPLAIGSDSNTRLDPFEELRWAEYTARLRYGERRVLVTEPEASPGTYLLTCGCEHGAAALGVESGRLEPGRLADLVAIDLEHPMLQGWTLESLLDCLFFGATAEVISAVWVSGKQVYAR</sequence>
<dbReference type="PANTHER" id="PTHR11271">
    <property type="entry name" value="GUANINE DEAMINASE"/>
    <property type="match status" value="1"/>
</dbReference>
<dbReference type="GO" id="GO:0046872">
    <property type="term" value="F:metal ion binding"/>
    <property type="evidence" value="ECO:0007669"/>
    <property type="project" value="UniProtKB-KW"/>
</dbReference>
<organism evidence="6">
    <name type="scientific">Thermogemmatispora argillosa</name>
    <dbReference type="NCBI Taxonomy" id="2045280"/>
    <lineage>
        <taxon>Bacteria</taxon>
        <taxon>Bacillati</taxon>
        <taxon>Chloroflexota</taxon>
        <taxon>Ktedonobacteria</taxon>
        <taxon>Thermogemmatisporales</taxon>
        <taxon>Thermogemmatisporaceae</taxon>
        <taxon>Thermogemmatispora</taxon>
    </lineage>
</organism>
<evidence type="ECO:0000256" key="4">
    <source>
        <dbReference type="ARBA" id="ARBA00022833"/>
    </source>
</evidence>
<keyword evidence="2" id="KW-0479">Metal-binding</keyword>
<dbReference type="Gene3D" id="3.20.20.140">
    <property type="entry name" value="Metal-dependent hydrolases"/>
    <property type="match status" value="1"/>
</dbReference>
<evidence type="ECO:0000313" key="6">
    <source>
        <dbReference type="EMBL" id="BBH95803.1"/>
    </source>
</evidence>
<dbReference type="EMBL" id="AP019377">
    <property type="protein sequence ID" value="BBH95803.1"/>
    <property type="molecule type" value="Genomic_DNA"/>
</dbReference>
<accession>A0A455T8L1</accession>
<gene>
    <name evidence="6" type="primary">hutF</name>
    <name evidence="6" type="ORF">KTA_40020</name>
</gene>
<name>A0A455T8L1_9CHLR</name>